<keyword evidence="5" id="KW-0496">Mitochondrion</keyword>
<evidence type="ECO:0000313" key="10">
    <source>
        <dbReference type="EMBL" id="EDP45464.1"/>
    </source>
</evidence>
<dbReference type="EMBL" id="AAYY01000001">
    <property type="protein sequence ID" value="EDP45464.1"/>
    <property type="molecule type" value="Genomic_DNA"/>
</dbReference>
<dbReference type="FunFam" id="2.40.30.10:FF:000004">
    <property type="entry name" value="50S ribosomal protein L3"/>
    <property type="match status" value="1"/>
</dbReference>
<dbReference type="GO" id="GO:0006412">
    <property type="term" value="P:translation"/>
    <property type="evidence" value="ECO:0007669"/>
    <property type="project" value="InterPro"/>
</dbReference>
<dbReference type="SUPFAM" id="SSF50447">
    <property type="entry name" value="Translation proteins"/>
    <property type="match status" value="1"/>
</dbReference>
<evidence type="ECO:0000256" key="3">
    <source>
        <dbReference type="ARBA" id="ARBA00022946"/>
    </source>
</evidence>
<evidence type="ECO:0000256" key="7">
    <source>
        <dbReference type="ARBA" id="ARBA00035209"/>
    </source>
</evidence>
<dbReference type="RefSeq" id="XP_001732678.1">
    <property type="nucleotide sequence ID" value="XM_001732626.1"/>
</dbReference>
<dbReference type="Gene3D" id="3.30.160.810">
    <property type="match status" value="1"/>
</dbReference>
<dbReference type="Proteomes" id="UP000008837">
    <property type="component" value="Unassembled WGS sequence"/>
</dbReference>
<comment type="subcellular location">
    <subcellularLocation>
        <location evidence="1">Mitochondrion</location>
    </subcellularLocation>
</comment>
<dbReference type="STRING" id="425265.A8PTN6"/>
<dbReference type="GeneID" id="5856984"/>
<dbReference type="InParanoid" id="A8PTN6"/>
<keyword evidence="4 8" id="KW-0689">Ribosomal protein</keyword>
<dbReference type="OMA" id="IGIYPMW"/>
<keyword evidence="11" id="KW-1185">Reference proteome</keyword>
<dbReference type="GO" id="GO:0003735">
    <property type="term" value="F:structural constituent of ribosome"/>
    <property type="evidence" value="ECO:0007669"/>
    <property type="project" value="InterPro"/>
</dbReference>
<evidence type="ECO:0000256" key="4">
    <source>
        <dbReference type="ARBA" id="ARBA00022980"/>
    </source>
</evidence>
<dbReference type="PROSITE" id="PS00474">
    <property type="entry name" value="RIBOSOMAL_L3"/>
    <property type="match status" value="1"/>
</dbReference>
<organism evidence="10 11">
    <name type="scientific">Malassezia globosa (strain ATCC MYA-4612 / CBS 7966)</name>
    <name type="common">Dandruff-associated fungus</name>
    <dbReference type="NCBI Taxonomy" id="425265"/>
    <lineage>
        <taxon>Eukaryota</taxon>
        <taxon>Fungi</taxon>
        <taxon>Dikarya</taxon>
        <taxon>Basidiomycota</taxon>
        <taxon>Ustilaginomycotina</taxon>
        <taxon>Malasseziomycetes</taxon>
        <taxon>Malasseziales</taxon>
        <taxon>Malasseziaceae</taxon>
        <taxon>Malassezia</taxon>
    </lineage>
</organism>
<comment type="caution">
    <text evidence="10">The sequence shown here is derived from an EMBL/GenBank/DDBJ whole genome shotgun (WGS) entry which is preliminary data.</text>
</comment>
<sequence length="336" mass="36140">MLPISTAMSAIVRRTCRTWSPAAPLTRWLTTTPALHQSRETEAQPAAAATKDAPSMPGWTPMSLRVGLITRKKGMTTMFMPDGTRVPATVLYVDSNQVSMHVQRDAPSQDEAPYMALQVAASDARESAVSAPVRGHLSRAGLGPKRVIKEFRVTPDAMLPIGTQLSAAHFVPGQDVDVRAITRGKGFAGVMKRHNFAGGNASHGASLAHRTPGSVGNNQDPGRVWPGKRMPGRMGGHYRTVQNVRVLRIDVKNELIFVKGQVPGPDGGVVFVQDALKSMVKNAYFMYRKGVTPKGELLDPAKGPAQYLPRGLMDLPFPAGTRDLAAQLPDVVEVGP</sequence>
<evidence type="ECO:0000313" key="11">
    <source>
        <dbReference type="Proteomes" id="UP000008837"/>
    </source>
</evidence>
<proteinExistence type="inferred from homology"/>
<evidence type="ECO:0000256" key="1">
    <source>
        <dbReference type="ARBA" id="ARBA00004173"/>
    </source>
</evidence>
<dbReference type="InterPro" id="IPR009000">
    <property type="entry name" value="Transl_B-barrel_sf"/>
</dbReference>
<evidence type="ECO:0000256" key="8">
    <source>
        <dbReference type="RuleBase" id="RU003905"/>
    </source>
</evidence>
<reference evidence="10 11" key="1">
    <citation type="journal article" date="2007" name="Proc. Natl. Acad. Sci. U.S.A.">
        <title>Dandruff-associated Malassezia genomes reveal convergent and divergent virulence traits shared with plant and human fungal pathogens.</title>
        <authorList>
            <person name="Xu J."/>
            <person name="Saunders C.W."/>
            <person name="Hu P."/>
            <person name="Grant R.A."/>
            <person name="Boekhout T."/>
            <person name="Kuramae E.E."/>
            <person name="Kronstad J.W."/>
            <person name="Deangelis Y.M."/>
            <person name="Reeder N.L."/>
            <person name="Johnstone K.R."/>
            <person name="Leland M."/>
            <person name="Fieno A.M."/>
            <person name="Begley W.M."/>
            <person name="Sun Y."/>
            <person name="Lacey M.P."/>
            <person name="Chaudhary T."/>
            <person name="Keough T."/>
            <person name="Chu L."/>
            <person name="Sears R."/>
            <person name="Yuan B."/>
            <person name="Dawson T.L.Jr."/>
        </authorList>
    </citation>
    <scope>NUCLEOTIDE SEQUENCE [LARGE SCALE GENOMIC DNA]</scope>
    <source>
        <strain evidence="11">ATCC MYA-4612 / CBS 7966</strain>
    </source>
</reference>
<protein>
    <recommendedName>
        <fullName evidence="7">Large ribosomal subunit protein uL3m</fullName>
    </recommendedName>
</protein>
<dbReference type="OrthoDB" id="274683at2759"/>
<dbReference type="KEGG" id="mgl:MGL_0453"/>
<feature type="region of interest" description="Disordered" evidence="9">
    <location>
        <begin position="201"/>
        <end position="223"/>
    </location>
</feature>
<evidence type="ECO:0000256" key="2">
    <source>
        <dbReference type="ARBA" id="ARBA00006540"/>
    </source>
</evidence>
<dbReference type="NCBIfam" id="TIGR03625">
    <property type="entry name" value="L3_bact"/>
    <property type="match status" value="1"/>
</dbReference>
<dbReference type="InterPro" id="IPR019926">
    <property type="entry name" value="Ribosomal_uL3_CS"/>
</dbReference>
<dbReference type="Gene3D" id="2.40.30.10">
    <property type="entry name" value="Translation factors"/>
    <property type="match status" value="1"/>
</dbReference>
<dbReference type="InterPro" id="IPR019927">
    <property type="entry name" value="Ribosomal_uL3_bac/org-type"/>
</dbReference>
<dbReference type="FunCoup" id="A8PTN6">
    <property type="interactions" value="314"/>
</dbReference>
<dbReference type="HAMAP" id="MF_01325_B">
    <property type="entry name" value="Ribosomal_uL3_B"/>
    <property type="match status" value="1"/>
</dbReference>
<evidence type="ECO:0000256" key="5">
    <source>
        <dbReference type="ARBA" id="ARBA00023128"/>
    </source>
</evidence>
<dbReference type="GO" id="GO:0005762">
    <property type="term" value="C:mitochondrial large ribosomal subunit"/>
    <property type="evidence" value="ECO:0007669"/>
    <property type="project" value="TreeGrafter"/>
</dbReference>
<gene>
    <name evidence="10" type="ORF">MGL_0453</name>
</gene>
<keyword evidence="3" id="KW-0809">Transit peptide</keyword>
<dbReference type="InterPro" id="IPR000597">
    <property type="entry name" value="Ribosomal_uL3"/>
</dbReference>
<feature type="region of interest" description="Disordered" evidence="9">
    <location>
        <begin position="36"/>
        <end position="56"/>
    </location>
</feature>
<name>A8PTN6_MALGO</name>
<keyword evidence="6 8" id="KW-0687">Ribonucleoprotein</keyword>
<dbReference type="VEuPathDB" id="FungiDB:MGL_0453"/>
<evidence type="ECO:0000256" key="9">
    <source>
        <dbReference type="SAM" id="MobiDB-lite"/>
    </source>
</evidence>
<dbReference type="PANTHER" id="PTHR11229:SF8">
    <property type="entry name" value="LARGE RIBOSOMAL SUBUNIT PROTEIN UL3M"/>
    <property type="match status" value="1"/>
</dbReference>
<accession>A8PTN6</accession>
<dbReference type="PANTHER" id="PTHR11229">
    <property type="entry name" value="50S RIBOSOMAL PROTEIN L3"/>
    <property type="match status" value="1"/>
</dbReference>
<dbReference type="Pfam" id="PF00297">
    <property type="entry name" value="Ribosomal_L3"/>
    <property type="match status" value="1"/>
</dbReference>
<feature type="compositionally biased region" description="Low complexity" evidence="9">
    <location>
        <begin position="43"/>
        <end position="53"/>
    </location>
</feature>
<dbReference type="AlphaFoldDB" id="A8PTN6"/>
<comment type="similarity">
    <text evidence="2 8">Belongs to the universal ribosomal protein uL3 family.</text>
</comment>
<evidence type="ECO:0000256" key="6">
    <source>
        <dbReference type="ARBA" id="ARBA00023274"/>
    </source>
</evidence>